<name>A0A8H5G2N4_9AGAR</name>
<dbReference type="InterPro" id="IPR011333">
    <property type="entry name" value="SKP1/BTB/POZ_sf"/>
</dbReference>
<dbReference type="Pfam" id="PF00651">
    <property type="entry name" value="BTB"/>
    <property type="match status" value="1"/>
</dbReference>
<comment type="caution">
    <text evidence="2">The sequence shown here is derived from an EMBL/GenBank/DDBJ whole genome shotgun (WGS) entry which is preliminary data.</text>
</comment>
<evidence type="ECO:0000313" key="2">
    <source>
        <dbReference type="EMBL" id="KAF5357194.1"/>
    </source>
</evidence>
<protein>
    <recommendedName>
        <fullName evidence="1">BTB domain-containing protein</fullName>
    </recommendedName>
</protein>
<dbReference type="Proteomes" id="UP000559027">
    <property type="component" value="Unassembled WGS sequence"/>
</dbReference>
<proteinExistence type="predicted"/>
<dbReference type="SUPFAM" id="SSF54695">
    <property type="entry name" value="POZ domain"/>
    <property type="match status" value="1"/>
</dbReference>
<keyword evidence="3" id="KW-1185">Reference proteome</keyword>
<feature type="domain" description="BTB" evidence="1">
    <location>
        <begin position="23"/>
        <end position="102"/>
    </location>
</feature>
<accession>A0A8H5G2N4</accession>
<dbReference type="OrthoDB" id="3157337at2759"/>
<dbReference type="Gene3D" id="3.30.710.10">
    <property type="entry name" value="Potassium Channel Kv1.1, Chain A"/>
    <property type="match status" value="1"/>
</dbReference>
<dbReference type="InterPro" id="IPR000210">
    <property type="entry name" value="BTB/POZ_dom"/>
</dbReference>
<evidence type="ECO:0000259" key="1">
    <source>
        <dbReference type="PROSITE" id="PS50097"/>
    </source>
</evidence>
<evidence type="ECO:0000313" key="3">
    <source>
        <dbReference type="Proteomes" id="UP000559027"/>
    </source>
</evidence>
<reference evidence="2 3" key="1">
    <citation type="journal article" date="2020" name="ISME J.">
        <title>Uncovering the hidden diversity of litter-decomposition mechanisms in mushroom-forming fungi.</title>
        <authorList>
            <person name="Floudas D."/>
            <person name="Bentzer J."/>
            <person name="Ahren D."/>
            <person name="Johansson T."/>
            <person name="Persson P."/>
            <person name="Tunlid A."/>
        </authorList>
    </citation>
    <scope>NUCLEOTIDE SEQUENCE [LARGE SCALE GENOMIC DNA]</scope>
    <source>
        <strain evidence="2 3">CBS 146.42</strain>
    </source>
</reference>
<organism evidence="2 3">
    <name type="scientific">Leucocoprinus leucothites</name>
    <dbReference type="NCBI Taxonomy" id="201217"/>
    <lineage>
        <taxon>Eukaryota</taxon>
        <taxon>Fungi</taxon>
        <taxon>Dikarya</taxon>
        <taxon>Basidiomycota</taxon>
        <taxon>Agaricomycotina</taxon>
        <taxon>Agaricomycetes</taxon>
        <taxon>Agaricomycetidae</taxon>
        <taxon>Agaricales</taxon>
        <taxon>Agaricineae</taxon>
        <taxon>Agaricaceae</taxon>
        <taxon>Leucocoprinus</taxon>
    </lineage>
</organism>
<gene>
    <name evidence="2" type="ORF">D9756_006599</name>
</gene>
<dbReference type="PROSITE" id="PS50097">
    <property type="entry name" value="BTB"/>
    <property type="match status" value="1"/>
</dbReference>
<dbReference type="AlphaFoldDB" id="A0A8H5G2N4"/>
<sequence length="364" mass="40908">MTHTTLARSAEIPRDDLYYFDDGSCVFQVEDTLFNLHRSILCRNSNFFRNLFSGPQSTVGESKAVESERLNDHSPIKCADTTVEAFRAWCWAIYAGFNEFEGLKTSENFTEEQFIHIGSLAHKYECDIIEKWARGKLEARLAKSPRIPRAVLEYAIRTSMKCNWPSVKTSTEALLIATISGPRDTSLGTSNTGADLREILRFADSIGNAELSARAYYAFLCSVGWNLSPKTRNVFSESRSDGGGGEMWWDDLGALTDRQKICLYRGFQAMTSISVQLRTLPAAYRQRCDCTKSLFEKWSEKATKLEGAGSCDPRQFLKEMKKVFPKQPSGGCGHKNGCWVDNFQKKVNQLSKDVDGALSGFFSE</sequence>
<dbReference type="EMBL" id="JAACJO010000006">
    <property type="protein sequence ID" value="KAF5357194.1"/>
    <property type="molecule type" value="Genomic_DNA"/>
</dbReference>